<protein>
    <submittedName>
        <fullName evidence="2">Uncharacterized protein</fullName>
    </submittedName>
</protein>
<feature type="region of interest" description="Disordered" evidence="1">
    <location>
        <begin position="78"/>
        <end position="119"/>
    </location>
</feature>
<dbReference type="EMBL" id="JWZT01000664">
    <property type="protein sequence ID" value="KII73789.1"/>
    <property type="molecule type" value="Genomic_DNA"/>
</dbReference>
<dbReference type="Proteomes" id="UP000031668">
    <property type="component" value="Unassembled WGS sequence"/>
</dbReference>
<sequence>MSLTHLIIPPAAELCVVIFERFGRLAFLTPPPTRVNQIWELWPSVFKQAIMRNQYFSAITCTRHEVWPTAVQHLANNRLTDRRPPRMVQTNGLQDPRPAGIKAERGRQQDLPPKVKRDTRVPKAEKLLHDSGLRHDRWDNYRSTKAWFKAR</sequence>
<evidence type="ECO:0000313" key="3">
    <source>
        <dbReference type="Proteomes" id="UP000031668"/>
    </source>
</evidence>
<feature type="compositionally biased region" description="Basic and acidic residues" evidence="1">
    <location>
        <begin position="102"/>
        <end position="119"/>
    </location>
</feature>
<name>A0A0C2J7K7_THEKT</name>
<keyword evidence="3" id="KW-1185">Reference proteome</keyword>
<proteinExistence type="predicted"/>
<gene>
    <name evidence="2" type="ORF">RF11_01160</name>
</gene>
<organism evidence="2 3">
    <name type="scientific">Thelohanellus kitauei</name>
    <name type="common">Myxosporean</name>
    <dbReference type="NCBI Taxonomy" id="669202"/>
    <lineage>
        <taxon>Eukaryota</taxon>
        <taxon>Metazoa</taxon>
        <taxon>Cnidaria</taxon>
        <taxon>Myxozoa</taxon>
        <taxon>Myxosporea</taxon>
        <taxon>Bivalvulida</taxon>
        <taxon>Platysporina</taxon>
        <taxon>Myxobolidae</taxon>
        <taxon>Thelohanellus</taxon>
    </lineage>
</organism>
<accession>A0A0C2J7K7</accession>
<dbReference type="AlphaFoldDB" id="A0A0C2J7K7"/>
<comment type="caution">
    <text evidence="2">The sequence shown here is derived from an EMBL/GenBank/DDBJ whole genome shotgun (WGS) entry which is preliminary data.</text>
</comment>
<evidence type="ECO:0000256" key="1">
    <source>
        <dbReference type="SAM" id="MobiDB-lite"/>
    </source>
</evidence>
<evidence type="ECO:0000313" key="2">
    <source>
        <dbReference type="EMBL" id="KII73789.1"/>
    </source>
</evidence>
<reference evidence="2 3" key="1">
    <citation type="journal article" date="2014" name="Genome Biol. Evol.">
        <title>The genome of the myxosporean Thelohanellus kitauei shows adaptations to nutrient acquisition within its fish host.</title>
        <authorList>
            <person name="Yang Y."/>
            <person name="Xiong J."/>
            <person name="Zhou Z."/>
            <person name="Huo F."/>
            <person name="Miao W."/>
            <person name="Ran C."/>
            <person name="Liu Y."/>
            <person name="Zhang J."/>
            <person name="Feng J."/>
            <person name="Wang M."/>
            <person name="Wang M."/>
            <person name="Wang L."/>
            <person name="Yao B."/>
        </authorList>
    </citation>
    <scope>NUCLEOTIDE SEQUENCE [LARGE SCALE GENOMIC DNA]</scope>
    <source>
        <strain evidence="2">Wuqing</strain>
    </source>
</reference>